<evidence type="ECO:0000256" key="2">
    <source>
        <dbReference type="ARBA" id="ARBA00022475"/>
    </source>
</evidence>
<dbReference type="InterPro" id="IPR010343">
    <property type="entry name" value="ArAE_1"/>
</dbReference>
<accession>A0ABV3M0R3</accession>
<dbReference type="EMBL" id="JBEYRS010000011">
    <property type="protein sequence ID" value="MEW2365125.1"/>
    <property type="molecule type" value="Genomic_DNA"/>
</dbReference>
<keyword evidence="8" id="KW-1185">Reference proteome</keyword>
<keyword evidence="2" id="KW-1003">Cell membrane</keyword>
<comment type="caution">
    <text evidence="7">The sequence shown here is derived from an EMBL/GenBank/DDBJ whole genome shotgun (WGS) entry which is preliminary data.</text>
</comment>
<evidence type="ECO:0000313" key="8">
    <source>
        <dbReference type="Proteomes" id="UP001553843"/>
    </source>
</evidence>
<dbReference type="Pfam" id="PF06081">
    <property type="entry name" value="ArAE_1"/>
    <property type="match status" value="1"/>
</dbReference>
<feature type="transmembrane region" description="Helical" evidence="6">
    <location>
        <begin position="150"/>
        <end position="171"/>
    </location>
</feature>
<feature type="transmembrane region" description="Helical" evidence="6">
    <location>
        <begin position="101"/>
        <end position="119"/>
    </location>
</feature>
<keyword evidence="5 6" id="KW-0472">Membrane</keyword>
<name>A0ABV3M0R3_9ACTN</name>
<feature type="transmembrane region" description="Helical" evidence="6">
    <location>
        <begin position="50"/>
        <end position="68"/>
    </location>
</feature>
<evidence type="ECO:0000256" key="5">
    <source>
        <dbReference type="ARBA" id="ARBA00023136"/>
    </source>
</evidence>
<sequence length="390" mass="42905">MSSTTVRGAGAWLRRAWASSGHERNTVLMICKSALAATVAWWIAHDLLHAKSPAFAPFSAVLIMNVTVYQSVWQAARYTGAVTVGVAVQAVLGFLIGPDLFVFPLVALIALTIGQWPVLGEQRSQVATAAFFAFSTYATGSTPHQRAIDLGEIVVMVLIGCGLGVLVNMCIAPPLRYRGAEQGLRSLACEIGSLLREMTEGLREQDLSKERTQAWVAAGERAHRSVTQARAALDTAQNSLPLNPRRFLPAHRKYLTFHRYRRVLDAMERAVHQLASLTRSLHQWREREETYTYTPVLRAYADFTASLEGIANTLSELDADSLEEQAEQVCRQSTSAQRALEDVLDAAQQHQLPLADPSRPYGVLIVEATRLMEEFQYTGDTLKTAAAAPE</sequence>
<reference evidence="7 8" key="1">
    <citation type="submission" date="2024-06" db="EMBL/GenBank/DDBJ databases">
        <title>The Natural Products Discovery Center: Release of the First 8490 Sequenced Strains for Exploring Actinobacteria Biosynthetic Diversity.</title>
        <authorList>
            <person name="Kalkreuter E."/>
            <person name="Kautsar S.A."/>
            <person name="Yang D."/>
            <person name="Bader C.D."/>
            <person name="Teijaro C.N."/>
            <person name="Fluegel L."/>
            <person name="Davis C.M."/>
            <person name="Simpson J.R."/>
            <person name="Lauterbach L."/>
            <person name="Steele A.D."/>
            <person name="Gui C."/>
            <person name="Meng S."/>
            <person name="Li G."/>
            <person name="Viehrig K."/>
            <person name="Ye F."/>
            <person name="Su P."/>
            <person name="Kiefer A.F."/>
            <person name="Nichols A."/>
            <person name="Cepeda A.J."/>
            <person name="Yan W."/>
            <person name="Fan B."/>
            <person name="Jiang Y."/>
            <person name="Adhikari A."/>
            <person name="Zheng C.-J."/>
            <person name="Schuster L."/>
            <person name="Cowan T.M."/>
            <person name="Smanski M.J."/>
            <person name="Chevrette M.G."/>
            <person name="De Carvalho L.P.S."/>
            <person name="Shen B."/>
        </authorList>
    </citation>
    <scope>NUCLEOTIDE SEQUENCE [LARGE SCALE GENOMIC DNA]</scope>
    <source>
        <strain evidence="7 8">NPDC047833</strain>
    </source>
</reference>
<evidence type="ECO:0000313" key="7">
    <source>
        <dbReference type="EMBL" id="MEW2365125.1"/>
    </source>
</evidence>
<keyword evidence="4 6" id="KW-1133">Transmembrane helix</keyword>
<feature type="transmembrane region" description="Helical" evidence="6">
    <location>
        <begin position="25"/>
        <end position="44"/>
    </location>
</feature>
<evidence type="ECO:0000256" key="1">
    <source>
        <dbReference type="ARBA" id="ARBA00004651"/>
    </source>
</evidence>
<comment type="subcellular location">
    <subcellularLocation>
        <location evidence="1">Cell membrane</location>
        <topology evidence="1">Multi-pass membrane protein</topology>
    </subcellularLocation>
</comment>
<feature type="transmembrane region" description="Helical" evidence="6">
    <location>
        <begin position="75"/>
        <end position="95"/>
    </location>
</feature>
<dbReference type="Proteomes" id="UP001553843">
    <property type="component" value="Unassembled WGS sequence"/>
</dbReference>
<protein>
    <submittedName>
        <fullName evidence="7">Aromatic acid exporter family protein</fullName>
    </submittedName>
</protein>
<evidence type="ECO:0000256" key="6">
    <source>
        <dbReference type="SAM" id="Phobius"/>
    </source>
</evidence>
<organism evidence="7 8">
    <name type="scientific">Streptomyces huasconensis</name>
    <dbReference type="NCBI Taxonomy" id="1854574"/>
    <lineage>
        <taxon>Bacteria</taxon>
        <taxon>Bacillati</taxon>
        <taxon>Actinomycetota</taxon>
        <taxon>Actinomycetes</taxon>
        <taxon>Kitasatosporales</taxon>
        <taxon>Streptomycetaceae</taxon>
        <taxon>Streptomyces</taxon>
    </lineage>
</organism>
<proteinExistence type="predicted"/>
<dbReference type="RefSeq" id="WP_359772908.1">
    <property type="nucleotide sequence ID" value="NZ_JBEYRR010000001.1"/>
</dbReference>
<evidence type="ECO:0000256" key="3">
    <source>
        <dbReference type="ARBA" id="ARBA00022692"/>
    </source>
</evidence>
<gene>
    <name evidence="7" type="ORF">AB0887_24655</name>
</gene>
<keyword evidence="3 6" id="KW-0812">Transmembrane</keyword>
<evidence type="ECO:0000256" key="4">
    <source>
        <dbReference type="ARBA" id="ARBA00022989"/>
    </source>
</evidence>